<evidence type="ECO:0000313" key="3">
    <source>
        <dbReference type="Proteomes" id="UP000054549"/>
    </source>
</evidence>
<protein>
    <submittedName>
        <fullName evidence="2">Uncharacterized protein</fullName>
    </submittedName>
</protein>
<proteinExistence type="predicted"/>
<organism evidence="2 3">
    <name type="scientific">Amanita muscaria (strain Koide BX008)</name>
    <dbReference type="NCBI Taxonomy" id="946122"/>
    <lineage>
        <taxon>Eukaryota</taxon>
        <taxon>Fungi</taxon>
        <taxon>Dikarya</taxon>
        <taxon>Basidiomycota</taxon>
        <taxon>Agaricomycotina</taxon>
        <taxon>Agaricomycetes</taxon>
        <taxon>Agaricomycetidae</taxon>
        <taxon>Agaricales</taxon>
        <taxon>Pluteineae</taxon>
        <taxon>Amanitaceae</taxon>
        <taxon>Amanita</taxon>
    </lineage>
</organism>
<gene>
    <name evidence="2" type="ORF">M378DRAFT_169250</name>
</gene>
<keyword evidence="3" id="KW-1185">Reference proteome</keyword>
<dbReference type="Proteomes" id="UP000054549">
    <property type="component" value="Unassembled WGS sequence"/>
</dbReference>
<evidence type="ECO:0000256" key="1">
    <source>
        <dbReference type="SAM" id="MobiDB-lite"/>
    </source>
</evidence>
<dbReference type="EMBL" id="KN818315">
    <property type="protein sequence ID" value="KIL59451.1"/>
    <property type="molecule type" value="Genomic_DNA"/>
</dbReference>
<accession>A0A0C2WRS5</accession>
<name>A0A0C2WRS5_AMAMK</name>
<reference evidence="2 3" key="1">
    <citation type="submission" date="2014-04" db="EMBL/GenBank/DDBJ databases">
        <title>Evolutionary Origins and Diversification of the Mycorrhizal Mutualists.</title>
        <authorList>
            <consortium name="DOE Joint Genome Institute"/>
            <consortium name="Mycorrhizal Genomics Consortium"/>
            <person name="Kohler A."/>
            <person name="Kuo A."/>
            <person name="Nagy L.G."/>
            <person name="Floudas D."/>
            <person name="Copeland A."/>
            <person name="Barry K.W."/>
            <person name="Cichocki N."/>
            <person name="Veneault-Fourrey C."/>
            <person name="LaButti K."/>
            <person name="Lindquist E.A."/>
            <person name="Lipzen A."/>
            <person name="Lundell T."/>
            <person name="Morin E."/>
            <person name="Murat C."/>
            <person name="Riley R."/>
            <person name="Ohm R."/>
            <person name="Sun H."/>
            <person name="Tunlid A."/>
            <person name="Henrissat B."/>
            <person name="Grigoriev I.V."/>
            <person name="Hibbett D.S."/>
            <person name="Martin F."/>
        </authorList>
    </citation>
    <scope>NUCLEOTIDE SEQUENCE [LARGE SCALE GENOMIC DNA]</scope>
    <source>
        <strain evidence="2 3">Koide BX008</strain>
    </source>
</reference>
<sequence>MDAQPPVQTLGAATPKNIQAKERSWALGGAKDQPPQAPPKENETKSIPSNTEDPEQDASAMIFGLPVKN</sequence>
<dbReference type="AlphaFoldDB" id="A0A0C2WRS5"/>
<evidence type="ECO:0000313" key="2">
    <source>
        <dbReference type="EMBL" id="KIL59451.1"/>
    </source>
</evidence>
<dbReference type="InParanoid" id="A0A0C2WRS5"/>
<dbReference type="HOGENOM" id="CLU_2775459_0_0_1"/>
<feature type="region of interest" description="Disordered" evidence="1">
    <location>
        <begin position="27"/>
        <end position="69"/>
    </location>
</feature>